<dbReference type="OrthoDB" id="2845592at2"/>
<dbReference type="PROSITE" id="PS51294">
    <property type="entry name" value="HTH_MYB"/>
    <property type="match status" value="1"/>
</dbReference>
<gene>
    <name evidence="4" type="ORF">CQU01_05710</name>
</gene>
<proteinExistence type="predicted"/>
<accession>A0A511UY16</accession>
<dbReference type="EMBL" id="BJXW01000008">
    <property type="protein sequence ID" value="GEN30333.1"/>
    <property type="molecule type" value="Genomic_DNA"/>
</dbReference>
<comment type="caution">
    <text evidence="4">The sequence shown here is derived from an EMBL/GenBank/DDBJ whole genome shotgun (WGS) entry which is preliminary data.</text>
</comment>
<organism evidence="4 5">
    <name type="scientific">Cerasibacillus quisquiliarum</name>
    <dbReference type="NCBI Taxonomy" id="227865"/>
    <lineage>
        <taxon>Bacteria</taxon>
        <taxon>Bacillati</taxon>
        <taxon>Bacillota</taxon>
        <taxon>Bacilli</taxon>
        <taxon>Bacillales</taxon>
        <taxon>Bacillaceae</taxon>
        <taxon>Cerasibacillus</taxon>
    </lineage>
</organism>
<dbReference type="PANTHER" id="PTHR41302">
    <property type="entry name" value="PRESPORE-SPECIFIC TRANSCRIPTIONAL REGULATOR RSFA-RELATED"/>
    <property type="match status" value="1"/>
</dbReference>
<dbReference type="PROSITE" id="PS50090">
    <property type="entry name" value="MYB_LIKE"/>
    <property type="match status" value="1"/>
</dbReference>
<protein>
    <submittedName>
        <fullName evidence="4">DNA-binding protein</fullName>
    </submittedName>
</protein>
<dbReference type="InterPro" id="IPR001005">
    <property type="entry name" value="SANT/Myb"/>
</dbReference>
<keyword evidence="5" id="KW-1185">Reference proteome</keyword>
<evidence type="ECO:0000256" key="1">
    <source>
        <dbReference type="SAM" id="Coils"/>
    </source>
</evidence>
<dbReference type="Gene3D" id="1.10.10.60">
    <property type="entry name" value="Homeodomain-like"/>
    <property type="match status" value="1"/>
</dbReference>
<dbReference type="SUPFAM" id="SSF46689">
    <property type="entry name" value="Homeodomain-like"/>
    <property type="match status" value="1"/>
</dbReference>
<dbReference type="Proteomes" id="UP000321491">
    <property type="component" value="Unassembled WGS sequence"/>
</dbReference>
<dbReference type="InterPro" id="IPR014243">
    <property type="entry name" value="RsfA-like"/>
</dbReference>
<feature type="coiled-coil region" evidence="1">
    <location>
        <begin position="113"/>
        <end position="140"/>
    </location>
</feature>
<dbReference type="RefSeq" id="WP_146935504.1">
    <property type="nucleotide sequence ID" value="NZ_BJXW01000008.1"/>
</dbReference>
<dbReference type="InterPro" id="IPR017930">
    <property type="entry name" value="Myb_dom"/>
</dbReference>
<evidence type="ECO:0000259" key="2">
    <source>
        <dbReference type="PROSITE" id="PS50090"/>
    </source>
</evidence>
<keyword evidence="4" id="KW-0238">DNA-binding</keyword>
<dbReference type="Pfam" id="PF13921">
    <property type="entry name" value="Myb_DNA-bind_6"/>
    <property type="match status" value="1"/>
</dbReference>
<keyword evidence="1" id="KW-0175">Coiled coil</keyword>
<dbReference type="GO" id="GO:0003677">
    <property type="term" value="F:DNA binding"/>
    <property type="evidence" value="ECO:0007669"/>
    <property type="project" value="UniProtKB-KW"/>
</dbReference>
<dbReference type="PANTHER" id="PTHR41302:SF2">
    <property type="entry name" value="PRESPORE SPECIFIC TRANSCRIPTIONAL ACTIVATOR RSFA"/>
    <property type="match status" value="1"/>
</dbReference>
<sequence>MYVTRQDAWTKEEDHILAETVLRFIREGKTQLEAFKLVANQLSRTSAACGFRWNATLRKKYSDAIEKAKEARKKGSHAYQVLETNDVLDKDSIETAISLLKKLKGHDHMPQTEQNYEKTVQKLEKENQALQNKLNLYKNAWTEMEKLWRWVEEKV</sequence>
<dbReference type="NCBIfam" id="TIGR02894">
    <property type="entry name" value="DNA_bind_RsfA"/>
    <property type="match status" value="1"/>
</dbReference>
<evidence type="ECO:0000259" key="3">
    <source>
        <dbReference type="PROSITE" id="PS51294"/>
    </source>
</evidence>
<reference evidence="4 5" key="1">
    <citation type="submission" date="2019-07" db="EMBL/GenBank/DDBJ databases">
        <title>Whole genome shotgun sequence of Cerasibacillus quisquiliarum NBRC 102429.</title>
        <authorList>
            <person name="Hosoyama A."/>
            <person name="Uohara A."/>
            <person name="Ohji S."/>
            <person name="Ichikawa N."/>
        </authorList>
    </citation>
    <scope>NUCLEOTIDE SEQUENCE [LARGE SCALE GENOMIC DNA]</scope>
    <source>
        <strain evidence="4 5">NBRC 102429</strain>
    </source>
</reference>
<dbReference type="AlphaFoldDB" id="A0A511UY16"/>
<name>A0A511UY16_9BACI</name>
<evidence type="ECO:0000313" key="4">
    <source>
        <dbReference type="EMBL" id="GEN30333.1"/>
    </source>
</evidence>
<dbReference type="InterPro" id="IPR009057">
    <property type="entry name" value="Homeodomain-like_sf"/>
</dbReference>
<feature type="domain" description="Myb-like" evidence="2">
    <location>
        <begin position="5"/>
        <end position="57"/>
    </location>
</feature>
<feature type="domain" description="HTH myb-type" evidence="3">
    <location>
        <begin position="1"/>
        <end position="61"/>
    </location>
</feature>
<evidence type="ECO:0000313" key="5">
    <source>
        <dbReference type="Proteomes" id="UP000321491"/>
    </source>
</evidence>